<keyword evidence="8" id="KW-1185">Reference proteome</keyword>
<evidence type="ECO:0000256" key="3">
    <source>
        <dbReference type="ARBA" id="ARBA00022723"/>
    </source>
</evidence>
<accession>A0A3M0KA61</accession>
<dbReference type="GO" id="GO:0008270">
    <property type="term" value="F:zinc ion binding"/>
    <property type="evidence" value="ECO:0007669"/>
    <property type="project" value="InterPro"/>
</dbReference>
<keyword evidence="3" id="KW-0479">Metal-binding</keyword>
<dbReference type="InterPro" id="IPR000884">
    <property type="entry name" value="TSP1_rpt"/>
</dbReference>
<dbReference type="GO" id="GO:0031012">
    <property type="term" value="C:extracellular matrix"/>
    <property type="evidence" value="ECO:0007669"/>
    <property type="project" value="TreeGrafter"/>
</dbReference>
<evidence type="ECO:0000256" key="5">
    <source>
        <dbReference type="ARBA" id="ARBA00022737"/>
    </source>
</evidence>
<dbReference type="Gene3D" id="2.20.100.10">
    <property type="entry name" value="Thrombospondin type-1 (TSP1) repeat"/>
    <property type="match status" value="1"/>
</dbReference>
<dbReference type="SMART" id="SM00209">
    <property type="entry name" value="TSP1"/>
    <property type="match status" value="2"/>
</dbReference>
<dbReference type="SUPFAM" id="SSF82895">
    <property type="entry name" value="TSP-1 type 1 repeat"/>
    <property type="match status" value="3"/>
</dbReference>
<dbReference type="STRING" id="333673.A0A3M0KA61"/>
<dbReference type="InterPro" id="IPR036383">
    <property type="entry name" value="TSP1_rpt_sf"/>
</dbReference>
<dbReference type="GO" id="GO:0005576">
    <property type="term" value="C:extracellular region"/>
    <property type="evidence" value="ECO:0007669"/>
    <property type="project" value="UniProtKB-SubCell"/>
</dbReference>
<keyword evidence="4" id="KW-0732">Signal</keyword>
<evidence type="ECO:0000313" key="7">
    <source>
        <dbReference type="EMBL" id="RMC10059.1"/>
    </source>
</evidence>
<protein>
    <recommendedName>
        <fullName evidence="6">GON domain-containing protein</fullName>
    </recommendedName>
</protein>
<dbReference type="PROSITE" id="PS50092">
    <property type="entry name" value="TSP1"/>
    <property type="match status" value="1"/>
</dbReference>
<feature type="domain" description="GON" evidence="6">
    <location>
        <begin position="201"/>
        <end position="409"/>
    </location>
</feature>
<keyword evidence="2" id="KW-0964">Secreted</keyword>
<gene>
    <name evidence="7" type="ORF">DUI87_12857</name>
</gene>
<evidence type="ECO:0000313" key="8">
    <source>
        <dbReference type="Proteomes" id="UP000269221"/>
    </source>
</evidence>
<evidence type="ECO:0000256" key="4">
    <source>
        <dbReference type="ARBA" id="ARBA00022729"/>
    </source>
</evidence>
<evidence type="ECO:0000256" key="1">
    <source>
        <dbReference type="ARBA" id="ARBA00004613"/>
    </source>
</evidence>
<dbReference type="Proteomes" id="UP000269221">
    <property type="component" value="Unassembled WGS sequence"/>
</dbReference>
<dbReference type="InterPro" id="IPR050439">
    <property type="entry name" value="ADAMTS_ADAMTS-like"/>
</dbReference>
<keyword evidence="5" id="KW-0677">Repeat</keyword>
<evidence type="ECO:0000259" key="6">
    <source>
        <dbReference type="PROSITE" id="PS51046"/>
    </source>
</evidence>
<dbReference type="InterPro" id="IPR012314">
    <property type="entry name" value="Pept_M12B_GON-ADAMTSs"/>
</dbReference>
<dbReference type="PROSITE" id="PS51046">
    <property type="entry name" value="GON"/>
    <property type="match status" value="1"/>
</dbReference>
<dbReference type="OrthoDB" id="5948003at2759"/>
<dbReference type="Pfam" id="PF00090">
    <property type="entry name" value="TSP_1"/>
    <property type="match status" value="1"/>
</dbReference>
<dbReference type="PANTHER" id="PTHR13723:SF281">
    <property type="entry name" value="PAPILIN"/>
    <property type="match status" value="1"/>
</dbReference>
<dbReference type="FunFam" id="2.20.100.10:FF:000005">
    <property type="entry name" value="ADAM metallopeptidase with thrombospondin type 1 motif 9"/>
    <property type="match status" value="1"/>
</dbReference>
<dbReference type="PANTHER" id="PTHR13723">
    <property type="entry name" value="ADAMTS A DISINTEGRIN AND METALLOPROTEASE WITH THROMBOSPONDIN MOTIFS PROTEASE"/>
    <property type="match status" value="1"/>
</dbReference>
<dbReference type="EMBL" id="QRBI01000112">
    <property type="protein sequence ID" value="RMC10059.1"/>
    <property type="molecule type" value="Genomic_DNA"/>
</dbReference>
<name>A0A3M0KA61_HIRRU</name>
<reference evidence="7 8" key="1">
    <citation type="submission" date="2018-07" db="EMBL/GenBank/DDBJ databases">
        <title>A high quality draft genome assembly of the barn swallow (H. rustica rustica).</title>
        <authorList>
            <person name="Formenti G."/>
            <person name="Chiara M."/>
            <person name="Poveda L."/>
            <person name="Francoijs K.-J."/>
            <person name="Bonisoli-Alquati A."/>
            <person name="Canova L."/>
            <person name="Gianfranceschi L."/>
            <person name="Horner D.S."/>
            <person name="Saino N."/>
        </authorList>
    </citation>
    <scope>NUCLEOTIDE SEQUENCE [LARGE SCALE GENOMIC DNA]</scope>
    <source>
        <strain evidence="7">Chelidonia</strain>
        <tissue evidence="7">Blood</tissue>
    </source>
</reference>
<dbReference type="Pfam" id="PF19030">
    <property type="entry name" value="TSP1_ADAMTS"/>
    <property type="match status" value="2"/>
</dbReference>
<dbReference type="GO" id="GO:0030198">
    <property type="term" value="P:extracellular matrix organization"/>
    <property type="evidence" value="ECO:0007669"/>
    <property type="project" value="TreeGrafter"/>
</dbReference>
<dbReference type="AlphaFoldDB" id="A0A3M0KA61"/>
<comment type="subcellular location">
    <subcellularLocation>
        <location evidence="1">Secreted</location>
    </subcellularLocation>
</comment>
<dbReference type="Pfam" id="PF08685">
    <property type="entry name" value="GON"/>
    <property type="match status" value="1"/>
</dbReference>
<dbReference type="GO" id="GO:0006508">
    <property type="term" value="P:proteolysis"/>
    <property type="evidence" value="ECO:0007669"/>
    <property type="project" value="TreeGrafter"/>
</dbReference>
<comment type="caution">
    <text evidence="7">The sequence shown here is derived from an EMBL/GenBank/DDBJ whole genome shotgun (WGS) entry which is preliminary data.</text>
</comment>
<sequence>MCSRDLRPASSRHCRLLACLPYRWLAHEWENCSASFKRKEVYRKVKCVNENQLQVDESFCDPATKPPSSKTCRVSSSKYVVLTGQLSQCSESCGLGYQQRITYCVGIRSVQSRHVHGLRTVAYRECPVEPSKYIYKCNVKGCSQAATWTVGKWTKCSASCGVGTKQRRVECMTDNGVSSDLCLPRLKPDARKFCHEKECEILTTCKDMQIKKGIRKDGEYLLNIKGRMIKIYCLGMHLENPKEYLTLIKGEAENFSEVYGYRLQNPYECPFNGSRRQDCACRNDYLAAGFTVFSKIRFDVASMQIKTTDFLFAQTILGRAVPFATAGDCYSAARCPQGQFSINLAGTGLRLSSTVRWIAQGNYATADIHKSHHGKPKDQLNKNKLNKMVLKYMEDVEDFVENVFLTQLLVSSFKYSENSDILGSSKQGNLPFRFKL</sequence>
<dbReference type="GO" id="GO:0004222">
    <property type="term" value="F:metalloendopeptidase activity"/>
    <property type="evidence" value="ECO:0007669"/>
    <property type="project" value="InterPro"/>
</dbReference>
<proteinExistence type="predicted"/>
<evidence type="ECO:0000256" key="2">
    <source>
        <dbReference type="ARBA" id="ARBA00022525"/>
    </source>
</evidence>
<organism evidence="7 8">
    <name type="scientific">Hirundo rustica rustica</name>
    <dbReference type="NCBI Taxonomy" id="333673"/>
    <lineage>
        <taxon>Eukaryota</taxon>
        <taxon>Metazoa</taxon>
        <taxon>Chordata</taxon>
        <taxon>Craniata</taxon>
        <taxon>Vertebrata</taxon>
        <taxon>Euteleostomi</taxon>
        <taxon>Archelosauria</taxon>
        <taxon>Archosauria</taxon>
        <taxon>Dinosauria</taxon>
        <taxon>Saurischia</taxon>
        <taxon>Theropoda</taxon>
        <taxon>Coelurosauria</taxon>
        <taxon>Aves</taxon>
        <taxon>Neognathae</taxon>
        <taxon>Neoaves</taxon>
        <taxon>Telluraves</taxon>
        <taxon>Australaves</taxon>
        <taxon>Passeriformes</taxon>
        <taxon>Sylvioidea</taxon>
        <taxon>Hirundinidae</taxon>
        <taxon>Hirundo</taxon>
    </lineage>
</organism>